<dbReference type="PANTHER" id="PTHR24248:SF204">
    <property type="entry name" value="HISTAMINE H1 RECEPTOR"/>
    <property type="match status" value="1"/>
</dbReference>
<evidence type="ECO:0000256" key="10">
    <source>
        <dbReference type="SAM" id="MobiDB-lite"/>
    </source>
</evidence>
<dbReference type="GO" id="GO:0004930">
    <property type="term" value="F:G protein-coupled receptor activity"/>
    <property type="evidence" value="ECO:0007669"/>
    <property type="project" value="UniProtKB-KW"/>
</dbReference>
<keyword evidence="5 9" id="KW-0297">G-protein coupled receptor</keyword>
<comment type="subcellular location">
    <subcellularLocation>
        <location evidence="1">Cell membrane</location>
        <topology evidence="1">Multi-pass membrane protein</topology>
    </subcellularLocation>
</comment>
<feature type="region of interest" description="Disordered" evidence="10">
    <location>
        <begin position="601"/>
        <end position="622"/>
    </location>
</feature>
<keyword evidence="13" id="KW-1185">Reference proteome</keyword>
<dbReference type="GO" id="GO:0043410">
    <property type="term" value="P:positive regulation of MAPK cascade"/>
    <property type="evidence" value="ECO:0007669"/>
    <property type="project" value="TreeGrafter"/>
</dbReference>
<proteinExistence type="inferred from homology"/>
<feature type="region of interest" description="Disordered" evidence="10">
    <location>
        <begin position="528"/>
        <end position="547"/>
    </location>
</feature>
<dbReference type="Proteomes" id="UP000694845">
    <property type="component" value="Unplaced"/>
</dbReference>
<sequence length="827" mass="90597">MAGEIIANDSVPSNFELAIGASVNADGYNLSLATAVSLSCGSGLSGNGVSILQIDPDTDGYTPVVISLSFLVALLSFGTVLSNALIIHVIRADRTLHTVSNCFAMSLATADLLVGLLVVPFYALDVHVSDRWHEHIPAHSVWVTLDFLLTSSSILNLVLLNLDRFWSITSPMKYMRQRTKRRALLLIALVWGLAIVLTMVPVAIWPYAFKDVLVPTKTRFVCFGSSGWLMAASAVCIYFIPLTLLCAIYSRIFRAIHRRHKMDLGRSSIASNMSNRFGGSKRGSDMNQHGFISEQELQRLRNIYEKAICRERGERHLTAMVRKKKGYSPGTHLKRYESIDEEKEGVNESCENDPFSSETGDSQGTFNSRPHHQTKVGVTNMVNTLHVARSADDIFHGRITKSPASPFEGLGVLPKIKVPRILAGIEASMDVIRERDGSWCSSKSNKSLASEDKKAADNGSSHSQEMIGTVSPRRKNSSPTLGLMSSSPKERSPTGSNHLSIGGAADPINNFLQVLSPDVPIDVQKRWSSPPICVDEPGSEPDDTDQTPEDAIAAEENEDDDDNDMDPLQDLAAAVKRKRADSGEGALARLRANSSEMIRRASPRLARKEEAGDTESLLTVQRKTSGSAGSFYRDSFQSNRLLNQRRQNTRASYSLDVITGPRSDSGYASDCGFRRPGSLGVTVTKKERRASLSFPIDSVTMGALTSRVRTSVSNSFSAISGRGTKALTLLKKQDKAAKQLGFILACLVACWTPYFLQVLIYAFCSECGDVTAMTIAVFLGYTHSLCNPILFALFNPRFQRACKRNLFPCRSREETPRGIPVVPPSMI</sequence>
<dbReference type="PRINTS" id="PR00237">
    <property type="entry name" value="GPCRRHODOPSN"/>
</dbReference>
<dbReference type="OMA" id="FWSITSP"/>
<evidence type="ECO:0000259" key="12">
    <source>
        <dbReference type="PROSITE" id="PS50262"/>
    </source>
</evidence>
<keyword evidence="2" id="KW-1003">Cell membrane</keyword>
<feature type="compositionally biased region" description="Polar residues" evidence="10">
    <location>
        <begin position="477"/>
        <end position="499"/>
    </location>
</feature>
<feature type="transmembrane region" description="Helical" evidence="11">
    <location>
        <begin position="64"/>
        <end position="90"/>
    </location>
</feature>
<dbReference type="InterPro" id="IPR000276">
    <property type="entry name" value="GPCR_Rhodpsn"/>
</dbReference>
<dbReference type="GeneID" id="110986428"/>
<evidence type="ECO:0000256" key="6">
    <source>
        <dbReference type="ARBA" id="ARBA00023136"/>
    </source>
</evidence>
<evidence type="ECO:0000256" key="2">
    <source>
        <dbReference type="ARBA" id="ARBA00022475"/>
    </source>
</evidence>
<feature type="region of interest" description="Disordered" evidence="10">
    <location>
        <begin position="338"/>
        <end position="374"/>
    </location>
</feature>
<feature type="transmembrane region" description="Helical" evidence="11">
    <location>
        <begin position="183"/>
        <end position="208"/>
    </location>
</feature>
<evidence type="ECO:0000256" key="11">
    <source>
        <dbReference type="SAM" id="Phobius"/>
    </source>
</evidence>
<dbReference type="GO" id="GO:0071880">
    <property type="term" value="P:adenylate cyclase-activating adrenergic receptor signaling pathway"/>
    <property type="evidence" value="ECO:0007669"/>
    <property type="project" value="TreeGrafter"/>
</dbReference>
<dbReference type="PROSITE" id="PS50262">
    <property type="entry name" value="G_PROTEIN_RECEP_F1_2"/>
    <property type="match status" value="1"/>
</dbReference>
<evidence type="ECO:0000256" key="1">
    <source>
        <dbReference type="ARBA" id="ARBA00004651"/>
    </source>
</evidence>
<dbReference type="Gene3D" id="1.20.1070.10">
    <property type="entry name" value="Rhodopsin 7-helix transmembrane proteins"/>
    <property type="match status" value="2"/>
</dbReference>
<keyword evidence="3 9" id="KW-0812">Transmembrane</keyword>
<feature type="compositionally biased region" description="Polar residues" evidence="10">
    <location>
        <begin position="354"/>
        <end position="368"/>
    </location>
</feature>
<dbReference type="PROSITE" id="PS00237">
    <property type="entry name" value="G_PROTEIN_RECEP_F1_1"/>
    <property type="match status" value="1"/>
</dbReference>
<feature type="transmembrane region" description="Helical" evidence="11">
    <location>
        <begin position="142"/>
        <end position="162"/>
    </location>
</feature>
<dbReference type="PANTHER" id="PTHR24248">
    <property type="entry name" value="ADRENERGIC RECEPTOR-RELATED G-PROTEIN COUPLED RECEPTOR"/>
    <property type="match status" value="1"/>
</dbReference>
<dbReference type="GO" id="GO:0005886">
    <property type="term" value="C:plasma membrane"/>
    <property type="evidence" value="ECO:0007669"/>
    <property type="project" value="UniProtKB-SubCell"/>
</dbReference>
<name>A0A8B7ZEA1_ACAPL</name>
<evidence type="ECO:0000256" key="5">
    <source>
        <dbReference type="ARBA" id="ARBA00023040"/>
    </source>
</evidence>
<protein>
    <submittedName>
        <fullName evidence="14">Probable muscarinic acetylcholine receptor gar-1</fullName>
    </submittedName>
</protein>
<evidence type="ECO:0000313" key="14">
    <source>
        <dbReference type="RefSeq" id="XP_022103969.1"/>
    </source>
</evidence>
<evidence type="ECO:0000256" key="9">
    <source>
        <dbReference type="RuleBase" id="RU000688"/>
    </source>
</evidence>
<dbReference type="RefSeq" id="XP_022103969.1">
    <property type="nucleotide sequence ID" value="XM_022248277.1"/>
</dbReference>
<keyword evidence="7 9" id="KW-0675">Receptor</keyword>
<feature type="region of interest" description="Disordered" evidence="10">
    <location>
        <begin position="438"/>
        <end position="502"/>
    </location>
</feature>
<evidence type="ECO:0000313" key="13">
    <source>
        <dbReference type="Proteomes" id="UP000694845"/>
    </source>
</evidence>
<evidence type="ECO:0000256" key="8">
    <source>
        <dbReference type="ARBA" id="ARBA00023224"/>
    </source>
</evidence>
<dbReference type="AlphaFoldDB" id="A0A8B7ZEA1"/>
<feature type="transmembrane region" description="Helical" evidence="11">
    <location>
        <begin position="740"/>
        <end position="763"/>
    </location>
</feature>
<feature type="transmembrane region" description="Helical" evidence="11">
    <location>
        <begin position="228"/>
        <end position="252"/>
    </location>
</feature>
<feature type="transmembrane region" description="Helical" evidence="11">
    <location>
        <begin position="775"/>
        <end position="794"/>
    </location>
</feature>
<feature type="transmembrane region" description="Helical" evidence="11">
    <location>
        <begin position="102"/>
        <end position="122"/>
    </location>
</feature>
<evidence type="ECO:0000256" key="7">
    <source>
        <dbReference type="ARBA" id="ARBA00023170"/>
    </source>
</evidence>
<dbReference type="SUPFAM" id="SSF81321">
    <property type="entry name" value="Family A G protein-coupled receptor-like"/>
    <property type="match status" value="1"/>
</dbReference>
<feature type="compositionally biased region" description="Polar residues" evidence="10">
    <location>
        <begin position="439"/>
        <end position="448"/>
    </location>
</feature>
<keyword evidence="8 9" id="KW-0807">Transducer</keyword>
<comment type="similarity">
    <text evidence="9">Belongs to the G-protein coupled receptor 1 family.</text>
</comment>
<dbReference type="InterPro" id="IPR017452">
    <property type="entry name" value="GPCR_Rhodpsn_7TM"/>
</dbReference>
<keyword evidence="4 11" id="KW-1133">Transmembrane helix</keyword>
<dbReference type="OrthoDB" id="10026056at2759"/>
<dbReference type="Pfam" id="PF00001">
    <property type="entry name" value="7tm_1"/>
    <property type="match status" value="2"/>
</dbReference>
<evidence type="ECO:0000256" key="3">
    <source>
        <dbReference type="ARBA" id="ARBA00022692"/>
    </source>
</evidence>
<dbReference type="KEGG" id="aplc:110986428"/>
<gene>
    <name evidence="14" type="primary">LOC110986428</name>
</gene>
<keyword evidence="6 11" id="KW-0472">Membrane</keyword>
<feature type="compositionally biased region" description="Acidic residues" evidence="10">
    <location>
        <begin position="537"/>
        <end position="547"/>
    </location>
</feature>
<reference evidence="14" key="1">
    <citation type="submission" date="2025-08" db="UniProtKB">
        <authorList>
            <consortium name="RefSeq"/>
        </authorList>
    </citation>
    <scope>IDENTIFICATION</scope>
</reference>
<feature type="domain" description="G-protein coupled receptors family 1 profile" evidence="12">
    <location>
        <begin position="82"/>
        <end position="791"/>
    </location>
</feature>
<evidence type="ECO:0000256" key="4">
    <source>
        <dbReference type="ARBA" id="ARBA00022989"/>
    </source>
</evidence>
<organism evidence="13 14">
    <name type="scientific">Acanthaster planci</name>
    <name type="common">Crown-of-thorns starfish</name>
    <dbReference type="NCBI Taxonomy" id="133434"/>
    <lineage>
        <taxon>Eukaryota</taxon>
        <taxon>Metazoa</taxon>
        <taxon>Echinodermata</taxon>
        <taxon>Eleutherozoa</taxon>
        <taxon>Asterozoa</taxon>
        <taxon>Asteroidea</taxon>
        <taxon>Valvatacea</taxon>
        <taxon>Valvatida</taxon>
        <taxon>Acanthasteridae</taxon>
        <taxon>Acanthaster</taxon>
    </lineage>
</organism>
<accession>A0A8B7ZEA1</accession>